<evidence type="ECO:0000313" key="2">
    <source>
        <dbReference type="EMBL" id="KAJ2792814.1"/>
    </source>
</evidence>
<accession>A0A9W8LPK0</accession>
<dbReference type="OrthoDB" id="10267950at2759"/>
<comment type="caution">
    <text evidence="2">The sequence shown here is derived from an EMBL/GenBank/DDBJ whole genome shotgun (WGS) entry which is preliminary data.</text>
</comment>
<protein>
    <submittedName>
        <fullName evidence="2">Diadenosine 5',5'''-P1,P4-tetraphosphate phosphorylase 2</fullName>
        <ecNumber evidence="2">2.7.7.53</ecNumber>
    </submittedName>
</protein>
<dbReference type="PANTHER" id="PTHR38420:SF1">
    <property type="entry name" value="PUTATIVE (AFU_ORTHOLOGUE AFUA_5G14690)-RELATED"/>
    <property type="match status" value="1"/>
</dbReference>
<reference evidence="2" key="1">
    <citation type="submission" date="2022-07" db="EMBL/GenBank/DDBJ databases">
        <title>Phylogenomic reconstructions and comparative analyses of Kickxellomycotina fungi.</title>
        <authorList>
            <person name="Reynolds N.K."/>
            <person name="Stajich J.E."/>
            <person name="Barry K."/>
            <person name="Grigoriev I.V."/>
            <person name="Crous P."/>
            <person name="Smith M.E."/>
        </authorList>
    </citation>
    <scope>NUCLEOTIDE SEQUENCE</scope>
    <source>
        <strain evidence="2">NRRL 1565</strain>
    </source>
</reference>
<dbReference type="Pfam" id="PF09830">
    <property type="entry name" value="ATP_transf"/>
    <property type="match status" value="1"/>
</dbReference>
<dbReference type="EC" id="2.7.7.53" evidence="2"/>
<dbReference type="InterPro" id="IPR043171">
    <property type="entry name" value="Ap4A_phos1/2-like"/>
</dbReference>
<dbReference type="InterPro" id="IPR009163">
    <property type="entry name" value="Ap4A_phos1/2"/>
</dbReference>
<feature type="domain" description="ATP adenylyltransferase C-terminal" evidence="1">
    <location>
        <begin position="3"/>
        <end position="84"/>
    </location>
</feature>
<name>A0A9W8LPK0_9FUNG</name>
<gene>
    <name evidence="2" type="primary">apa2</name>
    <name evidence="2" type="ORF">H4R20_006722</name>
</gene>
<keyword evidence="2" id="KW-0808">Transferase</keyword>
<dbReference type="GO" id="GO:0009117">
    <property type="term" value="P:nucleotide metabolic process"/>
    <property type="evidence" value="ECO:0007669"/>
    <property type="project" value="InterPro"/>
</dbReference>
<dbReference type="EMBL" id="JANBUO010003117">
    <property type="protein sequence ID" value="KAJ2792814.1"/>
    <property type="molecule type" value="Genomic_DNA"/>
</dbReference>
<dbReference type="PANTHER" id="PTHR38420">
    <property type="entry name" value="AP-4-A PHOSPHORYLASE II"/>
    <property type="match status" value="1"/>
</dbReference>
<dbReference type="GO" id="GO:0003877">
    <property type="term" value="F:ATP:ADP adenylyltransferase activity"/>
    <property type="evidence" value="ECO:0007669"/>
    <property type="project" value="UniProtKB-EC"/>
</dbReference>
<proteinExistence type="predicted"/>
<dbReference type="InterPro" id="IPR019200">
    <property type="entry name" value="ATP_adenylylTrfase_C"/>
</dbReference>
<keyword evidence="3" id="KW-1185">Reference proteome</keyword>
<dbReference type="GO" id="GO:0005524">
    <property type="term" value="F:ATP binding"/>
    <property type="evidence" value="ECO:0007669"/>
    <property type="project" value="InterPro"/>
</dbReference>
<organism evidence="2 3">
    <name type="scientific">Coemansia guatemalensis</name>
    <dbReference type="NCBI Taxonomy" id="2761395"/>
    <lineage>
        <taxon>Eukaryota</taxon>
        <taxon>Fungi</taxon>
        <taxon>Fungi incertae sedis</taxon>
        <taxon>Zoopagomycota</taxon>
        <taxon>Kickxellomycotina</taxon>
        <taxon>Kickxellomycetes</taxon>
        <taxon>Kickxellales</taxon>
        <taxon>Kickxellaceae</taxon>
        <taxon>Coemansia</taxon>
    </lineage>
</organism>
<dbReference type="AlphaFoldDB" id="A0A9W8LPK0"/>
<feature type="non-terminal residue" evidence="2">
    <location>
        <position position="1"/>
    </location>
</feature>
<evidence type="ECO:0000313" key="3">
    <source>
        <dbReference type="Proteomes" id="UP001140094"/>
    </source>
</evidence>
<dbReference type="Proteomes" id="UP001140094">
    <property type="component" value="Unassembled WGS sequence"/>
</dbReference>
<sequence>PSALVTVYLAALAKLTSAYGAGVSYNMVLTRAALLLFPRRQSSWCGISINSLGFAGLVLCKTKEEQDLLDNVGVLRLLTHVGFPLTPAANTDDHALSISDVKDQ</sequence>
<evidence type="ECO:0000259" key="1">
    <source>
        <dbReference type="Pfam" id="PF09830"/>
    </source>
</evidence>
<keyword evidence="2" id="KW-0548">Nucleotidyltransferase</keyword>
<dbReference type="Gene3D" id="3.30.428.70">
    <property type="match status" value="1"/>
</dbReference>